<reference evidence="1 2" key="1">
    <citation type="journal article" date="2014" name="BMC Genomics">
        <title>Comparative genomics of the major fungal agents of human and animal Sporotrichosis: Sporothrix schenckii and Sporothrix brasiliensis.</title>
        <authorList>
            <person name="Teixeira M.M."/>
            <person name="de Almeida L.G."/>
            <person name="Kubitschek-Barreira P."/>
            <person name="Alves F.L."/>
            <person name="Kioshima E.S."/>
            <person name="Abadio A.K."/>
            <person name="Fernandes L."/>
            <person name="Derengowski L.S."/>
            <person name="Ferreira K.S."/>
            <person name="Souza R.C."/>
            <person name="Ruiz J.C."/>
            <person name="de Andrade N.C."/>
            <person name="Paes H.C."/>
            <person name="Nicola A.M."/>
            <person name="Albuquerque P."/>
            <person name="Gerber A.L."/>
            <person name="Martins V.P."/>
            <person name="Peconick L.D."/>
            <person name="Neto A.V."/>
            <person name="Chaucanez C.B."/>
            <person name="Silva P.A."/>
            <person name="Cunha O.L."/>
            <person name="de Oliveira F.F."/>
            <person name="dos Santos T.C."/>
            <person name="Barros A.L."/>
            <person name="Soares M.A."/>
            <person name="de Oliveira L.M."/>
            <person name="Marini M.M."/>
            <person name="Villalobos-Duno H."/>
            <person name="Cunha M.M."/>
            <person name="de Hoog S."/>
            <person name="da Silveira J.F."/>
            <person name="Henrissat B."/>
            <person name="Nino-Vega G.A."/>
            <person name="Cisalpino P.S."/>
            <person name="Mora-Montes H.M."/>
            <person name="Almeida S.R."/>
            <person name="Stajich J.E."/>
            <person name="Lopes-Bezerra L.M."/>
            <person name="Vasconcelos A.T."/>
            <person name="Felipe M.S."/>
        </authorList>
    </citation>
    <scope>NUCLEOTIDE SEQUENCE [LARGE SCALE GENOMIC DNA]</scope>
    <source>
        <strain evidence="1 2">1099-18</strain>
    </source>
</reference>
<accession>A0A0F2MFS2</accession>
<dbReference type="RefSeq" id="XP_016591138.1">
    <property type="nucleotide sequence ID" value="XM_016734798.1"/>
</dbReference>
<gene>
    <name evidence="1" type="ORF">SPSK_08158</name>
</gene>
<name>A0A0F2MFS2_SPOSC</name>
<sequence>MSACEATIANAGTHPCLESMLKRTVVAAHKRVAVCPPLHAVDVFLRLLQRNVHVAVHRLQLALVHHPRVQLHHHSAANDLAQERAGILALRLAATRAVLHGDRSGYI</sequence>
<evidence type="ECO:0000313" key="2">
    <source>
        <dbReference type="Proteomes" id="UP000033710"/>
    </source>
</evidence>
<reference evidence="1 2" key="2">
    <citation type="journal article" date="2015" name="Eukaryot. Cell">
        <title>Asexual propagation of a virulent clone complex in a human and feline outbreak of sporotrichosis.</title>
        <authorList>
            <person name="Teixeira Mde M."/>
            <person name="Rodrigues A.M."/>
            <person name="Tsui C.K."/>
            <person name="de Almeida L.G."/>
            <person name="Van Diepeningen A.D."/>
            <person name="van den Ende B.G."/>
            <person name="Fernandes G.F."/>
            <person name="Kano R."/>
            <person name="Hamelin R.C."/>
            <person name="Lopes-Bezerra L.M."/>
            <person name="Vasconcelos A.T."/>
            <person name="de Hoog S."/>
            <person name="de Camargo Z.P."/>
            <person name="Felipe M.S."/>
        </authorList>
    </citation>
    <scope>NUCLEOTIDE SEQUENCE [LARGE SCALE GENOMIC DNA]</scope>
    <source>
        <strain evidence="1 2">1099-18</strain>
    </source>
</reference>
<comment type="caution">
    <text evidence="1">The sequence shown here is derived from an EMBL/GenBank/DDBJ whole genome shotgun (WGS) entry which is preliminary data.</text>
</comment>
<evidence type="ECO:0000313" key="1">
    <source>
        <dbReference type="EMBL" id="KJR88462.1"/>
    </source>
</evidence>
<dbReference type="KEGG" id="ssck:SPSK_08158"/>
<organism evidence="1 2">
    <name type="scientific">Sporothrix schenckii 1099-18</name>
    <dbReference type="NCBI Taxonomy" id="1397361"/>
    <lineage>
        <taxon>Eukaryota</taxon>
        <taxon>Fungi</taxon>
        <taxon>Dikarya</taxon>
        <taxon>Ascomycota</taxon>
        <taxon>Pezizomycotina</taxon>
        <taxon>Sordariomycetes</taxon>
        <taxon>Sordariomycetidae</taxon>
        <taxon>Ophiostomatales</taxon>
        <taxon>Ophiostomataceae</taxon>
        <taxon>Sporothrix</taxon>
    </lineage>
</organism>
<dbReference type="AlphaFoldDB" id="A0A0F2MFS2"/>
<protein>
    <submittedName>
        <fullName evidence="1">Uncharacterized protein</fullName>
    </submittedName>
</protein>
<proteinExistence type="predicted"/>
<dbReference type="EMBL" id="AXCR01000004">
    <property type="protein sequence ID" value="KJR88462.1"/>
    <property type="molecule type" value="Genomic_DNA"/>
</dbReference>
<dbReference type="GeneID" id="27670075"/>
<dbReference type="Proteomes" id="UP000033710">
    <property type="component" value="Unassembled WGS sequence"/>
</dbReference>
<dbReference type="VEuPathDB" id="FungiDB:SPSK_08158"/>